<dbReference type="EMBL" id="OX458333">
    <property type="protein sequence ID" value="CAI8726642.1"/>
    <property type="molecule type" value="Genomic_DNA"/>
</dbReference>
<reference evidence="9 10" key="1">
    <citation type="submission" date="2023-03" db="EMBL/GenBank/DDBJ databases">
        <authorList>
            <person name="Pearce D."/>
        </authorList>
    </citation>
    <scope>NUCLEOTIDE SEQUENCE [LARGE SCALE GENOMIC DNA]</scope>
    <source>
        <strain evidence="9">Msz</strain>
    </source>
</reference>
<feature type="chain" id="PRO_5045666519" evidence="6">
    <location>
        <begin position="20"/>
        <end position="270"/>
    </location>
</feature>
<evidence type="ECO:0000256" key="4">
    <source>
        <dbReference type="RuleBase" id="RU004003"/>
    </source>
</evidence>
<dbReference type="Pfam" id="PF00263">
    <property type="entry name" value="Secretin"/>
    <property type="match status" value="1"/>
</dbReference>
<comment type="subcellular location">
    <subcellularLocation>
        <location evidence="5">Cell outer membrane</location>
    </subcellularLocation>
    <subcellularLocation>
        <location evidence="1">Membrane</location>
    </subcellularLocation>
</comment>
<feature type="domain" description="Type II/III secretion system secretin-like" evidence="7">
    <location>
        <begin position="125"/>
        <end position="238"/>
    </location>
</feature>
<evidence type="ECO:0000256" key="3">
    <source>
        <dbReference type="ARBA" id="ARBA00023136"/>
    </source>
</evidence>
<keyword evidence="5" id="KW-0813">Transport</keyword>
<evidence type="ECO:0000313" key="9">
    <source>
        <dbReference type="EMBL" id="CAI8726642.1"/>
    </source>
</evidence>
<protein>
    <submittedName>
        <fullName evidence="9">Type II/III secretion system protein</fullName>
    </submittedName>
</protein>
<evidence type="ECO:0000259" key="7">
    <source>
        <dbReference type="Pfam" id="PF00263"/>
    </source>
</evidence>
<dbReference type="InterPro" id="IPR038591">
    <property type="entry name" value="NolW-like_sf"/>
</dbReference>
<organism evidence="9 10">
    <name type="scientific">Methylocaldum szegediense</name>
    <dbReference type="NCBI Taxonomy" id="73780"/>
    <lineage>
        <taxon>Bacteria</taxon>
        <taxon>Pseudomonadati</taxon>
        <taxon>Pseudomonadota</taxon>
        <taxon>Gammaproteobacteria</taxon>
        <taxon>Methylococcales</taxon>
        <taxon>Methylococcaceae</taxon>
        <taxon>Methylocaldum</taxon>
    </lineage>
</organism>
<dbReference type="InterPro" id="IPR050810">
    <property type="entry name" value="Bact_Secretion_Sys_Channel"/>
</dbReference>
<dbReference type="Proteomes" id="UP001162030">
    <property type="component" value="Chromosome"/>
</dbReference>
<dbReference type="InterPro" id="IPR005644">
    <property type="entry name" value="NolW-like"/>
</dbReference>
<dbReference type="PANTHER" id="PTHR30332">
    <property type="entry name" value="PROBABLE GENERAL SECRETION PATHWAY PROTEIN D"/>
    <property type="match status" value="1"/>
</dbReference>
<accession>A0ABN8X1N2</accession>
<keyword evidence="10" id="KW-1185">Reference proteome</keyword>
<dbReference type="PANTHER" id="PTHR30332:SF24">
    <property type="entry name" value="SECRETIN GSPD-RELATED"/>
    <property type="match status" value="1"/>
</dbReference>
<dbReference type="RefSeq" id="WP_026610422.1">
    <property type="nucleotide sequence ID" value="NZ_OX458333.1"/>
</dbReference>
<name>A0ABN8X1N2_9GAMM</name>
<gene>
    <name evidence="9" type="ORF">MSZNOR_0197</name>
</gene>
<evidence type="ECO:0000256" key="1">
    <source>
        <dbReference type="ARBA" id="ARBA00004370"/>
    </source>
</evidence>
<evidence type="ECO:0000259" key="8">
    <source>
        <dbReference type="Pfam" id="PF03958"/>
    </source>
</evidence>
<feature type="domain" description="NolW-like" evidence="8">
    <location>
        <begin position="24"/>
        <end position="79"/>
    </location>
</feature>
<comment type="similarity">
    <text evidence="4">Belongs to the bacterial secretin family.</text>
</comment>
<evidence type="ECO:0000256" key="5">
    <source>
        <dbReference type="RuleBase" id="RU004004"/>
    </source>
</evidence>
<keyword evidence="3" id="KW-0472">Membrane</keyword>
<dbReference type="Gene3D" id="3.30.1370.120">
    <property type="match status" value="1"/>
</dbReference>
<evidence type="ECO:0000256" key="2">
    <source>
        <dbReference type="ARBA" id="ARBA00022729"/>
    </source>
</evidence>
<dbReference type="InterPro" id="IPR004846">
    <property type="entry name" value="T2SS/T3SS_dom"/>
</dbReference>
<sequence>MWLRLAFIAIAAGSATATAKDLSTIELHHRPPEEMVPLIQPLLGPSEVVIPARDSLILKAAPEKVEEVRDLVRQLDKSPHRLLITVTQGSDLSAEALNAQGHLRGRMDLNHPVEPSVHFRGHIYQSEGRDSAGYTQRLQTLEGQSAQIAIGAQIPVPTQSFYGYGYGYSESIEYRPATTGFVVTPRLSGGEVILELSPWSDRLSRERFGVIDTQSAHTVIRAALGEWVEIGGLDETSMYEESGLVSRHYSTRSQQNRIFLKVEDLDAGKP</sequence>
<keyword evidence="2 6" id="KW-0732">Signal</keyword>
<proteinExistence type="inferred from homology"/>
<feature type="signal peptide" evidence="6">
    <location>
        <begin position="1"/>
        <end position="19"/>
    </location>
</feature>
<evidence type="ECO:0000313" key="10">
    <source>
        <dbReference type="Proteomes" id="UP001162030"/>
    </source>
</evidence>
<dbReference type="Pfam" id="PF03958">
    <property type="entry name" value="Secretin_N"/>
    <property type="match status" value="1"/>
</dbReference>
<evidence type="ECO:0000256" key="6">
    <source>
        <dbReference type="SAM" id="SignalP"/>
    </source>
</evidence>